<dbReference type="CDD" id="cd00075">
    <property type="entry name" value="HATPase"/>
    <property type="match status" value="1"/>
</dbReference>
<feature type="transmembrane region" description="Helical" evidence="13">
    <location>
        <begin position="429"/>
        <end position="450"/>
    </location>
</feature>
<comment type="catalytic activity">
    <reaction evidence="1">
        <text>ATP + protein L-histidine = ADP + protein N-phospho-L-histidine.</text>
        <dbReference type="EC" id="2.7.13.3"/>
    </reaction>
</comment>
<evidence type="ECO:0000256" key="4">
    <source>
        <dbReference type="ARBA" id="ARBA00022553"/>
    </source>
</evidence>
<accession>A0ABW4JEF7</accession>
<dbReference type="InterPro" id="IPR003661">
    <property type="entry name" value="HisK_dim/P_dom"/>
</dbReference>
<dbReference type="Gene3D" id="3.40.50.300">
    <property type="entry name" value="P-loop containing nucleotide triphosphate hydrolases"/>
    <property type="match status" value="1"/>
</dbReference>
<dbReference type="InterPro" id="IPR025201">
    <property type="entry name" value="KdpD_TM"/>
</dbReference>
<evidence type="ECO:0000256" key="12">
    <source>
        <dbReference type="ARBA" id="ARBA00023136"/>
    </source>
</evidence>
<dbReference type="SUPFAM" id="SSF47384">
    <property type="entry name" value="Homodimeric domain of signal transducing histidine kinase"/>
    <property type="match status" value="1"/>
</dbReference>
<dbReference type="Gene3D" id="3.30.450.40">
    <property type="match status" value="1"/>
</dbReference>
<evidence type="ECO:0000256" key="7">
    <source>
        <dbReference type="ARBA" id="ARBA00022741"/>
    </source>
</evidence>
<evidence type="ECO:0000256" key="10">
    <source>
        <dbReference type="ARBA" id="ARBA00022989"/>
    </source>
</evidence>
<keyword evidence="12 13" id="KW-0472">Membrane</keyword>
<dbReference type="InterPro" id="IPR004358">
    <property type="entry name" value="Sig_transdc_His_kin-like_C"/>
</dbReference>
<dbReference type="PRINTS" id="PR00344">
    <property type="entry name" value="BCTRLSENSOR"/>
</dbReference>
<reference evidence="16" key="1">
    <citation type="journal article" date="2019" name="Int. J. Syst. Evol. Microbiol.">
        <title>The Global Catalogue of Microorganisms (GCM) 10K type strain sequencing project: providing services to taxonomists for standard genome sequencing and annotation.</title>
        <authorList>
            <consortium name="The Broad Institute Genomics Platform"/>
            <consortium name="The Broad Institute Genome Sequencing Center for Infectious Disease"/>
            <person name="Wu L."/>
            <person name="Ma J."/>
        </authorList>
    </citation>
    <scope>NUCLEOTIDE SEQUENCE [LARGE SCALE GENOMIC DNA]</scope>
    <source>
        <strain evidence="16">CGMCC 1.12286</strain>
    </source>
</reference>
<dbReference type="InterPro" id="IPR029016">
    <property type="entry name" value="GAF-like_dom_sf"/>
</dbReference>
<dbReference type="PROSITE" id="PS50109">
    <property type="entry name" value="HIS_KIN"/>
    <property type="match status" value="1"/>
</dbReference>
<dbReference type="Gene3D" id="3.40.50.620">
    <property type="entry name" value="HUPs"/>
    <property type="match status" value="1"/>
</dbReference>
<dbReference type="SMART" id="SM00387">
    <property type="entry name" value="HATPase_c"/>
    <property type="match status" value="1"/>
</dbReference>
<dbReference type="PANTHER" id="PTHR45569">
    <property type="entry name" value="SENSOR PROTEIN KDPD"/>
    <property type="match status" value="1"/>
</dbReference>
<dbReference type="RefSeq" id="WP_377941811.1">
    <property type="nucleotide sequence ID" value="NZ_JBHUCX010000016.1"/>
</dbReference>
<dbReference type="InterPro" id="IPR003594">
    <property type="entry name" value="HATPase_dom"/>
</dbReference>
<dbReference type="InterPro" id="IPR052023">
    <property type="entry name" value="Histidine_kinase_KdpD"/>
</dbReference>
<dbReference type="InterPro" id="IPR036097">
    <property type="entry name" value="HisK_dim/P_sf"/>
</dbReference>
<dbReference type="Pfam" id="PF13493">
    <property type="entry name" value="DUF4118"/>
    <property type="match status" value="1"/>
</dbReference>
<evidence type="ECO:0000313" key="15">
    <source>
        <dbReference type="EMBL" id="MFD1674088.1"/>
    </source>
</evidence>
<dbReference type="Pfam" id="PF00582">
    <property type="entry name" value="Usp"/>
    <property type="match status" value="1"/>
</dbReference>
<evidence type="ECO:0000256" key="11">
    <source>
        <dbReference type="ARBA" id="ARBA00023012"/>
    </source>
</evidence>
<evidence type="ECO:0000256" key="9">
    <source>
        <dbReference type="ARBA" id="ARBA00022840"/>
    </source>
</evidence>
<evidence type="ECO:0000256" key="13">
    <source>
        <dbReference type="SAM" id="Phobius"/>
    </source>
</evidence>
<dbReference type="CDD" id="cd00082">
    <property type="entry name" value="HisKA"/>
    <property type="match status" value="1"/>
</dbReference>
<dbReference type="EC" id="2.7.13.3" evidence="3"/>
<dbReference type="Gene3D" id="3.30.565.10">
    <property type="entry name" value="Histidine kinase-like ATPase, C-terminal domain"/>
    <property type="match status" value="1"/>
</dbReference>
<name>A0ABW4JEF7_9BACL</name>
<dbReference type="InterPro" id="IPR003018">
    <property type="entry name" value="GAF"/>
</dbReference>
<evidence type="ECO:0000256" key="6">
    <source>
        <dbReference type="ARBA" id="ARBA00022692"/>
    </source>
</evidence>
<proteinExistence type="predicted"/>
<dbReference type="SUPFAM" id="SSF55874">
    <property type="entry name" value="ATPase domain of HSP90 chaperone/DNA topoisomerase II/histidine kinase"/>
    <property type="match status" value="1"/>
</dbReference>
<evidence type="ECO:0000256" key="5">
    <source>
        <dbReference type="ARBA" id="ARBA00022679"/>
    </source>
</evidence>
<keyword evidence="5" id="KW-0808">Transferase</keyword>
<dbReference type="GO" id="GO:0005524">
    <property type="term" value="F:ATP binding"/>
    <property type="evidence" value="ECO:0007669"/>
    <property type="project" value="UniProtKB-KW"/>
</dbReference>
<evidence type="ECO:0000256" key="2">
    <source>
        <dbReference type="ARBA" id="ARBA00004141"/>
    </source>
</evidence>
<evidence type="ECO:0000256" key="8">
    <source>
        <dbReference type="ARBA" id="ARBA00022777"/>
    </source>
</evidence>
<protein>
    <recommendedName>
        <fullName evidence="3">histidine kinase</fullName>
        <ecNumber evidence="3">2.7.13.3</ecNumber>
    </recommendedName>
</protein>
<evidence type="ECO:0000256" key="1">
    <source>
        <dbReference type="ARBA" id="ARBA00000085"/>
    </source>
</evidence>
<keyword evidence="9 15" id="KW-0067">ATP-binding</keyword>
<keyword evidence="6 13" id="KW-0812">Transmembrane</keyword>
<sequence>MKTVSRGEFTVFIGAVSGVGKTIAMLRAAQELEHEGTDVVIGCLSFEGLPRAITEMTLLENFCERSSLQTDGLDIDEIVRQKPDLVVVDDLAYTNGEGATRAKRYQEVESLLAAGIDVYTTLNIYEIESYSDIITKVTGARLTQTVPDKFLERVNKIQLVDLPPEAIIERFHAGKVRIHGLSVDELEKFYRRGNLIALREMALRYTAHRVDRQLEDYMQSKDISGPWPVAEKVMVCVSASPFSTELIRFTRQLAVKLKVDWMAVYVETPRQRARNNRELVHLDDNLRMVEELGGEIVVLTGNRVADEIIHLARKRNVREIVMGKPRQSRIAEWFRGSVVDEVIRNSLGISIHVIPGKQEQGVSQRITSKVMRTQGTVNWSSYILVTLFVAALTILLHPLRSPYNLVNIALIYLLPVLISAARWGIGPSFYAAGAGLIVFDWFFVPPFYTFAVSDVRYLLSFAVFLTVATLTAGLAFRLRQQLNTVKHRESVTSTLYALSREITAIGDLQMMLDTVVRQISETVDTDVGIFLPDAEGELTLAAHSNEQATWGRTPSETTVAKWVYRTGETAGRGTDTLRESPDLYLPLRTEEHTYGVLAANVGRLETLDADRVRLVEALSRLAAIAIARVQLAEEAKIAHLTAESERLRNSILDSLSHELRTPLATIIGSVTALTETGEVFSATDRAELLATIREGALRMNRLVTNLLGMVRLESGMLKLRKRLCSIGEIVDAAVRQLREGLQDRQIRVDIDTDIERIAVDDALLEQVMVNLLSNAIKYSPKKSQITVTVRRFKTRLSIAVADEGIGIPKEDITRIFDKFHRSERAMNIPGTGLGLAICKGIVEAHGGSISAESNGDKGTTFVILLPLTTSEKQPTEPILGEEVGVEYV</sequence>
<evidence type="ECO:0000259" key="14">
    <source>
        <dbReference type="PROSITE" id="PS50109"/>
    </source>
</evidence>
<keyword evidence="8" id="KW-0418">Kinase</keyword>
<dbReference type="InterPro" id="IPR005467">
    <property type="entry name" value="His_kinase_dom"/>
</dbReference>
<dbReference type="InterPro" id="IPR038318">
    <property type="entry name" value="KdpD_sf"/>
</dbReference>
<evidence type="ECO:0000313" key="16">
    <source>
        <dbReference type="Proteomes" id="UP001597079"/>
    </source>
</evidence>
<gene>
    <name evidence="15" type="ORF">ACFSB2_05100</name>
</gene>
<dbReference type="Gene3D" id="1.20.120.620">
    <property type="entry name" value="Backbone structure of the membrane domain of e. Coli histidine kinase receptor kdpd"/>
    <property type="match status" value="1"/>
</dbReference>
<keyword evidence="11" id="KW-0902">Two-component regulatory system</keyword>
<dbReference type="InterPro" id="IPR006016">
    <property type="entry name" value="UspA"/>
</dbReference>
<dbReference type="InterPro" id="IPR027417">
    <property type="entry name" value="P-loop_NTPase"/>
</dbReference>
<dbReference type="Gene3D" id="1.10.287.130">
    <property type="match status" value="1"/>
</dbReference>
<feature type="transmembrane region" description="Helical" evidence="13">
    <location>
        <begin position="403"/>
        <end position="423"/>
    </location>
</feature>
<dbReference type="PANTHER" id="PTHR45569:SF1">
    <property type="entry name" value="SENSOR PROTEIN KDPD"/>
    <property type="match status" value="1"/>
</dbReference>
<keyword evidence="4" id="KW-0597">Phosphoprotein</keyword>
<dbReference type="SMART" id="SM00065">
    <property type="entry name" value="GAF"/>
    <property type="match status" value="1"/>
</dbReference>
<dbReference type="SUPFAM" id="SSF52402">
    <property type="entry name" value="Adenine nucleotide alpha hydrolases-like"/>
    <property type="match status" value="1"/>
</dbReference>
<feature type="transmembrane region" description="Helical" evidence="13">
    <location>
        <begin position="457"/>
        <end position="476"/>
    </location>
</feature>
<dbReference type="SUPFAM" id="SSF55781">
    <property type="entry name" value="GAF domain-like"/>
    <property type="match status" value="1"/>
</dbReference>
<comment type="subcellular location">
    <subcellularLocation>
        <location evidence="2">Membrane</location>
        <topology evidence="2">Multi-pass membrane protein</topology>
    </subcellularLocation>
</comment>
<dbReference type="Pfam" id="PF02518">
    <property type="entry name" value="HATPase_c"/>
    <property type="match status" value="1"/>
</dbReference>
<feature type="transmembrane region" description="Helical" evidence="13">
    <location>
        <begin position="379"/>
        <end position="396"/>
    </location>
</feature>
<dbReference type="SMART" id="SM00388">
    <property type="entry name" value="HisKA"/>
    <property type="match status" value="1"/>
</dbReference>
<dbReference type="EMBL" id="JBHUCX010000016">
    <property type="protein sequence ID" value="MFD1674088.1"/>
    <property type="molecule type" value="Genomic_DNA"/>
</dbReference>
<dbReference type="Pfam" id="PF02702">
    <property type="entry name" value="KdpD"/>
    <property type="match status" value="1"/>
</dbReference>
<keyword evidence="10 13" id="KW-1133">Transmembrane helix</keyword>
<dbReference type="InterPro" id="IPR036890">
    <property type="entry name" value="HATPase_C_sf"/>
</dbReference>
<keyword evidence="16" id="KW-1185">Reference proteome</keyword>
<comment type="caution">
    <text evidence="15">The sequence shown here is derived from an EMBL/GenBank/DDBJ whole genome shotgun (WGS) entry which is preliminary data.</text>
</comment>
<dbReference type="Pfam" id="PF00512">
    <property type="entry name" value="HisKA"/>
    <property type="match status" value="1"/>
</dbReference>
<feature type="domain" description="Histidine kinase" evidence="14">
    <location>
        <begin position="654"/>
        <end position="869"/>
    </location>
</feature>
<dbReference type="InterPro" id="IPR003852">
    <property type="entry name" value="Sig_transdc_His_kinase_KdpD_N"/>
</dbReference>
<dbReference type="Pfam" id="PF13492">
    <property type="entry name" value="GAF_3"/>
    <property type="match status" value="1"/>
</dbReference>
<organism evidence="15 16">
    <name type="scientific">Alicyclobacillus fodiniaquatilis</name>
    <dbReference type="NCBI Taxonomy" id="1661150"/>
    <lineage>
        <taxon>Bacteria</taxon>
        <taxon>Bacillati</taxon>
        <taxon>Bacillota</taxon>
        <taxon>Bacilli</taxon>
        <taxon>Bacillales</taxon>
        <taxon>Alicyclobacillaceae</taxon>
        <taxon>Alicyclobacillus</taxon>
    </lineage>
</organism>
<dbReference type="InterPro" id="IPR014729">
    <property type="entry name" value="Rossmann-like_a/b/a_fold"/>
</dbReference>
<dbReference type="CDD" id="cd01987">
    <property type="entry name" value="USP_KdpD-like"/>
    <property type="match status" value="1"/>
</dbReference>
<keyword evidence="7" id="KW-0547">Nucleotide-binding</keyword>
<evidence type="ECO:0000256" key="3">
    <source>
        <dbReference type="ARBA" id="ARBA00012438"/>
    </source>
</evidence>
<dbReference type="Proteomes" id="UP001597079">
    <property type="component" value="Unassembled WGS sequence"/>
</dbReference>